<accession>A0A232EPJ2</accession>
<organism evidence="1 2">
    <name type="scientific">Trichomalopsis sarcophagae</name>
    <dbReference type="NCBI Taxonomy" id="543379"/>
    <lineage>
        <taxon>Eukaryota</taxon>
        <taxon>Metazoa</taxon>
        <taxon>Ecdysozoa</taxon>
        <taxon>Arthropoda</taxon>
        <taxon>Hexapoda</taxon>
        <taxon>Insecta</taxon>
        <taxon>Pterygota</taxon>
        <taxon>Neoptera</taxon>
        <taxon>Endopterygota</taxon>
        <taxon>Hymenoptera</taxon>
        <taxon>Apocrita</taxon>
        <taxon>Proctotrupomorpha</taxon>
        <taxon>Chalcidoidea</taxon>
        <taxon>Pteromalidae</taxon>
        <taxon>Pteromalinae</taxon>
        <taxon>Trichomalopsis</taxon>
    </lineage>
</organism>
<name>A0A232EPJ2_9HYME</name>
<comment type="caution">
    <text evidence="1">The sequence shown here is derived from an EMBL/GenBank/DDBJ whole genome shotgun (WGS) entry which is preliminary data.</text>
</comment>
<dbReference type="Proteomes" id="UP000215335">
    <property type="component" value="Unassembled WGS sequence"/>
</dbReference>
<evidence type="ECO:0000313" key="1">
    <source>
        <dbReference type="EMBL" id="OXU20280.1"/>
    </source>
</evidence>
<protein>
    <submittedName>
        <fullName evidence="1">Uncharacterized protein</fullName>
    </submittedName>
</protein>
<gene>
    <name evidence="1" type="ORF">TSAR_005907</name>
</gene>
<dbReference type="EMBL" id="NNAY01002928">
    <property type="protein sequence ID" value="OXU20280.1"/>
    <property type="molecule type" value="Genomic_DNA"/>
</dbReference>
<sequence>MWLSKLRRVLDRARSALSDDVPHMVVRIMFSRGHNYRGN</sequence>
<keyword evidence="2" id="KW-1185">Reference proteome</keyword>
<dbReference type="AlphaFoldDB" id="A0A232EPJ2"/>
<reference evidence="1 2" key="1">
    <citation type="journal article" date="2017" name="Curr. Biol.">
        <title>The Evolution of Venom by Co-option of Single-Copy Genes.</title>
        <authorList>
            <person name="Martinson E.O."/>
            <person name="Mrinalini"/>
            <person name="Kelkar Y.D."/>
            <person name="Chang C.H."/>
            <person name="Werren J.H."/>
        </authorList>
    </citation>
    <scope>NUCLEOTIDE SEQUENCE [LARGE SCALE GENOMIC DNA]</scope>
    <source>
        <strain evidence="1 2">Alberta</strain>
        <tissue evidence="1">Whole body</tissue>
    </source>
</reference>
<proteinExistence type="predicted"/>
<evidence type="ECO:0000313" key="2">
    <source>
        <dbReference type="Proteomes" id="UP000215335"/>
    </source>
</evidence>